<dbReference type="SUPFAM" id="SSF53850">
    <property type="entry name" value="Periplasmic binding protein-like II"/>
    <property type="match status" value="1"/>
</dbReference>
<dbReference type="Gene3D" id="3.10.105.10">
    <property type="entry name" value="Dipeptide-binding Protein, Domain 3"/>
    <property type="match status" value="1"/>
</dbReference>
<dbReference type="GO" id="GO:1904680">
    <property type="term" value="F:peptide transmembrane transporter activity"/>
    <property type="evidence" value="ECO:0007669"/>
    <property type="project" value="TreeGrafter"/>
</dbReference>
<dbReference type="InterPro" id="IPR039424">
    <property type="entry name" value="SBP_5"/>
</dbReference>
<evidence type="ECO:0000313" key="4">
    <source>
        <dbReference type="Proteomes" id="UP000019141"/>
    </source>
</evidence>
<feature type="chain" id="PRO_5004845737" description="Solute-binding protein family 5 domain-containing protein" evidence="1">
    <location>
        <begin position="27"/>
        <end position="531"/>
    </location>
</feature>
<reference evidence="3 4" key="1">
    <citation type="journal article" date="2014" name="Nature">
        <title>An environmental bacterial taxon with a large and distinct metabolic repertoire.</title>
        <authorList>
            <person name="Wilson M.C."/>
            <person name="Mori T."/>
            <person name="Ruckert C."/>
            <person name="Uria A.R."/>
            <person name="Helf M.J."/>
            <person name="Takada K."/>
            <person name="Gernert C."/>
            <person name="Steffens U.A."/>
            <person name="Heycke N."/>
            <person name="Schmitt S."/>
            <person name="Rinke C."/>
            <person name="Helfrich E.J."/>
            <person name="Brachmann A.O."/>
            <person name="Gurgui C."/>
            <person name="Wakimoto T."/>
            <person name="Kracht M."/>
            <person name="Crusemann M."/>
            <person name="Hentschel U."/>
            <person name="Abe I."/>
            <person name="Matsunaga S."/>
            <person name="Kalinowski J."/>
            <person name="Takeyama H."/>
            <person name="Piel J."/>
        </authorList>
    </citation>
    <scope>NUCLEOTIDE SEQUENCE [LARGE SCALE GENOMIC DNA]</scope>
    <source>
        <strain evidence="4">TSY1</strain>
    </source>
</reference>
<feature type="signal peptide" evidence="1">
    <location>
        <begin position="1"/>
        <end position="26"/>
    </location>
</feature>
<dbReference type="Gene3D" id="3.40.190.10">
    <property type="entry name" value="Periplasmic binding protein-like II"/>
    <property type="match status" value="1"/>
</dbReference>
<dbReference type="HOGENOM" id="CLU_017028_7_3_7"/>
<name>W4L7N4_ENTF1</name>
<comment type="caution">
    <text evidence="3">The sequence shown here is derived from an EMBL/GenBank/DDBJ whole genome shotgun (WGS) entry which is preliminary data.</text>
</comment>
<accession>W4L7N4</accession>
<proteinExistence type="predicted"/>
<dbReference type="CDD" id="cd00995">
    <property type="entry name" value="PBP2_NikA_DppA_OppA_like"/>
    <property type="match status" value="1"/>
</dbReference>
<dbReference type="Pfam" id="PF00496">
    <property type="entry name" value="SBP_bac_5"/>
    <property type="match status" value="1"/>
</dbReference>
<evidence type="ECO:0000256" key="1">
    <source>
        <dbReference type="SAM" id="SignalP"/>
    </source>
</evidence>
<dbReference type="PANTHER" id="PTHR30290">
    <property type="entry name" value="PERIPLASMIC BINDING COMPONENT OF ABC TRANSPORTER"/>
    <property type="match status" value="1"/>
</dbReference>
<organism evidence="3 4">
    <name type="scientific">Entotheonella factor</name>
    <dbReference type="NCBI Taxonomy" id="1429438"/>
    <lineage>
        <taxon>Bacteria</taxon>
        <taxon>Pseudomonadati</taxon>
        <taxon>Nitrospinota/Tectimicrobiota group</taxon>
        <taxon>Candidatus Tectimicrobiota</taxon>
        <taxon>Candidatus Entotheonellia</taxon>
        <taxon>Candidatus Entotheonellales</taxon>
        <taxon>Candidatus Entotheonellaceae</taxon>
        <taxon>Candidatus Entotheonella</taxon>
    </lineage>
</organism>
<dbReference type="GO" id="GO:0043190">
    <property type="term" value="C:ATP-binding cassette (ABC) transporter complex"/>
    <property type="evidence" value="ECO:0007669"/>
    <property type="project" value="InterPro"/>
</dbReference>
<dbReference type="PATRIC" id="fig|1429438.4.peg.6833"/>
<keyword evidence="1" id="KW-0732">Signal</keyword>
<dbReference type="AlphaFoldDB" id="W4L7N4"/>
<dbReference type="GO" id="GO:0030288">
    <property type="term" value="C:outer membrane-bounded periplasmic space"/>
    <property type="evidence" value="ECO:0007669"/>
    <property type="project" value="UniProtKB-ARBA"/>
</dbReference>
<dbReference type="PIRSF" id="PIRSF002741">
    <property type="entry name" value="MppA"/>
    <property type="match status" value="1"/>
</dbReference>
<dbReference type="GO" id="GO:0015833">
    <property type="term" value="P:peptide transport"/>
    <property type="evidence" value="ECO:0007669"/>
    <property type="project" value="TreeGrafter"/>
</dbReference>
<gene>
    <name evidence="3" type="ORF">ETSY1_36350</name>
</gene>
<feature type="domain" description="Solute-binding protein family 5" evidence="2">
    <location>
        <begin position="80"/>
        <end position="449"/>
    </location>
</feature>
<dbReference type="EMBL" id="AZHW01001121">
    <property type="protein sequence ID" value="ETW94088.1"/>
    <property type="molecule type" value="Genomic_DNA"/>
</dbReference>
<evidence type="ECO:0000313" key="3">
    <source>
        <dbReference type="EMBL" id="ETW94088.1"/>
    </source>
</evidence>
<dbReference type="InterPro" id="IPR000914">
    <property type="entry name" value="SBP_5_dom"/>
</dbReference>
<sequence length="531" mass="60590">MRTWCKGLRLLIAMSLLVLWILPAGAADETPQRGGVMKVAIQGDPPSLDMHQESTFLVMIPFGNVYNTLIKFHPHRHDDIVGDLAESWTSSEDGLTHTFKLRQGVKFHDGSDFTSADAKASWDKIINPPKGTISTRRSIYQMVDSIEAPDPHTVVFKLHYPAASFIPLMALPYNLIYSKAKLDEDPNWYKKNAMGTGPFKLKAIRRGSFIEMERNDNYWKEGMPYLDGIKYFMIKDTSARAKSVRTGRTDVELRGFPPAEVEAMKKQMGDKLTVAYPRINLQWGVAFNVAKKPFDDARVRKALSLAIDRYDMAKVLDPLSGLSIVGGVMHPDSKYALPMEELQKFAGFGKNHQANIAEAKRLLAEAGYPDGFKTVLSNRSVKLPYIDFGVYLTTAWKKIGVEAEHKLKESATWRKDNRAHNFALNVDPMGNPSRDPDAMLQTFITNGTGNDGQISDPEIDALFEKQKVELDEKKRIELVYEAQRQILDKMYWMPGLWWKRIETRSSRIKNYEPMHYHHMNRRMEDVWLAKE</sequence>
<dbReference type="Proteomes" id="UP000019141">
    <property type="component" value="Unassembled WGS sequence"/>
</dbReference>
<protein>
    <recommendedName>
        <fullName evidence="2">Solute-binding protein family 5 domain-containing protein</fullName>
    </recommendedName>
</protein>
<evidence type="ECO:0000259" key="2">
    <source>
        <dbReference type="Pfam" id="PF00496"/>
    </source>
</evidence>
<keyword evidence="4" id="KW-1185">Reference proteome</keyword>
<dbReference type="InterPro" id="IPR030678">
    <property type="entry name" value="Peptide/Ni-bd"/>
</dbReference>